<evidence type="ECO:0000313" key="3">
    <source>
        <dbReference type="EMBL" id="USQ89867.1"/>
    </source>
</evidence>
<keyword evidence="3" id="KW-0614">Plasmid</keyword>
<feature type="region of interest" description="Disordered" evidence="1">
    <location>
        <begin position="82"/>
        <end position="115"/>
    </location>
</feature>
<dbReference type="InterPro" id="IPR007694">
    <property type="entry name" value="DNA_helicase_DnaB-like_C"/>
</dbReference>
<geneLocation type="plasmid" evidence="3 4">
    <name>unnamed1</name>
</geneLocation>
<dbReference type="RefSeq" id="WP_252556957.1">
    <property type="nucleotide sequence ID" value="NZ_CP099469.1"/>
</dbReference>
<proteinExistence type="predicted"/>
<dbReference type="GO" id="GO:0004386">
    <property type="term" value="F:helicase activity"/>
    <property type="evidence" value="ECO:0007669"/>
    <property type="project" value="UniProtKB-KW"/>
</dbReference>
<keyword evidence="3" id="KW-0067">ATP-binding</keyword>
<sequence>MKNRVFPAEIVTGLSDFDALAGPMPRGRITVAAAPPSAGATAFALGVARHNGELGHQALFASFESGTDTIMRNLVAATTSVTPTARSRSTRGAAHASNMLVRRWSSPGSSCGAAR</sequence>
<keyword evidence="4" id="KW-1185">Reference proteome</keyword>
<keyword evidence="3" id="KW-0347">Helicase</keyword>
<gene>
    <name evidence="3" type="ORF">NFX46_39970</name>
</gene>
<evidence type="ECO:0000313" key="4">
    <source>
        <dbReference type="Proteomes" id="UP001056374"/>
    </source>
</evidence>
<keyword evidence="3" id="KW-0378">Hydrolase</keyword>
<dbReference type="EMBL" id="CP099469">
    <property type="protein sequence ID" value="USQ89867.1"/>
    <property type="molecule type" value="Genomic_DNA"/>
</dbReference>
<name>A0ABY4ZLU8_9ACTN</name>
<dbReference type="SUPFAM" id="SSF52540">
    <property type="entry name" value="P-loop containing nucleoside triphosphate hydrolases"/>
    <property type="match status" value="1"/>
</dbReference>
<evidence type="ECO:0000259" key="2">
    <source>
        <dbReference type="Pfam" id="PF03796"/>
    </source>
</evidence>
<dbReference type="Proteomes" id="UP001056374">
    <property type="component" value="Plasmid unnamed1"/>
</dbReference>
<feature type="domain" description="SF4 helicase" evidence="2">
    <location>
        <begin position="10"/>
        <end position="84"/>
    </location>
</feature>
<reference evidence="3" key="1">
    <citation type="submission" date="2022-06" db="EMBL/GenBank/DDBJ databases">
        <title>Complete genome sequence of soil microorganisms Streptomyces sp. Qhu-M197 isolated from Alpine meadows habitats on the Tibetan Plateau.</title>
        <authorList>
            <person name="Zhang B."/>
            <person name="Xiang X."/>
            <person name="Fan J."/>
        </authorList>
    </citation>
    <scope>NUCLEOTIDE SEQUENCE</scope>
    <source>
        <strain evidence="3">Qhu-M197</strain>
        <plasmid evidence="3">unnamed1</plasmid>
    </source>
</reference>
<organism evidence="3 4">
    <name type="scientific">Streptomyces phaeoluteigriseus</name>
    <dbReference type="NCBI Taxonomy" id="114686"/>
    <lineage>
        <taxon>Bacteria</taxon>
        <taxon>Bacillati</taxon>
        <taxon>Actinomycetota</taxon>
        <taxon>Actinomycetes</taxon>
        <taxon>Kitasatosporales</taxon>
        <taxon>Streptomycetaceae</taxon>
        <taxon>Streptomyces</taxon>
        <taxon>Streptomyces aurantiacus group</taxon>
    </lineage>
</organism>
<dbReference type="Gene3D" id="3.40.50.300">
    <property type="entry name" value="P-loop containing nucleotide triphosphate hydrolases"/>
    <property type="match status" value="1"/>
</dbReference>
<accession>A0ABY4ZLU8</accession>
<keyword evidence="3" id="KW-0547">Nucleotide-binding</keyword>
<dbReference type="Pfam" id="PF03796">
    <property type="entry name" value="DnaB_C"/>
    <property type="match status" value="1"/>
</dbReference>
<dbReference type="InterPro" id="IPR027417">
    <property type="entry name" value="P-loop_NTPase"/>
</dbReference>
<protein>
    <submittedName>
        <fullName evidence="3">DnaB helicase C-terminal domain-containing protein</fullName>
    </submittedName>
</protein>
<evidence type="ECO:0000256" key="1">
    <source>
        <dbReference type="SAM" id="MobiDB-lite"/>
    </source>
</evidence>